<keyword evidence="7" id="KW-1185">Reference proteome</keyword>
<dbReference type="Gene3D" id="1.20.1090.10">
    <property type="entry name" value="Dehydroquinate synthase-like - alpha domain"/>
    <property type="match status" value="1"/>
</dbReference>
<dbReference type="Gene3D" id="3.40.50.1970">
    <property type="match status" value="1"/>
</dbReference>
<dbReference type="GO" id="GO:0046872">
    <property type="term" value="F:metal ion binding"/>
    <property type="evidence" value="ECO:0007669"/>
    <property type="project" value="InterPro"/>
</dbReference>
<name>A0A366I964_9GAMM</name>
<dbReference type="InterPro" id="IPR001670">
    <property type="entry name" value="ADH_Fe/GldA"/>
</dbReference>
<dbReference type="InterPro" id="IPR039697">
    <property type="entry name" value="Alcohol_dehydrogenase_Fe"/>
</dbReference>
<evidence type="ECO:0000313" key="6">
    <source>
        <dbReference type="EMBL" id="RBP64329.1"/>
    </source>
</evidence>
<dbReference type="Proteomes" id="UP000253046">
    <property type="component" value="Unassembled WGS sequence"/>
</dbReference>
<dbReference type="CDD" id="cd08179">
    <property type="entry name" value="NADPH_BDH"/>
    <property type="match status" value="1"/>
</dbReference>
<dbReference type="InterPro" id="IPR056798">
    <property type="entry name" value="ADH_Fe_C"/>
</dbReference>
<comment type="similarity">
    <text evidence="2">Belongs to the iron-containing alcohol dehydrogenase family.</text>
</comment>
<accession>A0A366I964</accession>
<evidence type="ECO:0000259" key="5">
    <source>
        <dbReference type="Pfam" id="PF25137"/>
    </source>
</evidence>
<dbReference type="PANTHER" id="PTHR11496">
    <property type="entry name" value="ALCOHOL DEHYDROGENASE"/>
    <property type="match status" value="1"/>
</dbReference>
<reference evidence="6 7" key="1">
    <citation type="submission" date="2018-06" db="EMBL/GenBank/DDBJ databases">
        <title>Genomic Encyclopedia of Type Strains, Phase IV (KMG-IV): sequencing the most valuable type-strain genomes for metagenomic binning, comparative biology and taxonomic classification.</title>
        <authorList>
            <person name="Goeker M."/>
        </authorList>
    </citation>
    <scope>NUCLEOTIDE SEQUENCE [LARGE SCALE GENOMIC DNA]</scope>
    <source>
        <strain evidence="6 7">DSM 30166</strain>
    </source>
</reference>
<dbReference type="AlphaFoldDB" id="A0A366I964"/>
<evidence type="ECO:0000256" key="3">
    <source>
        <dbReference type="ARBA" id="ARBA00023002"/>
    </source>
</evidence>
<evidence type="ECO:0000256" key="1">
    <source>
        <dbReference type="ARBA" id="ARBA00001962"/>
    </source>
</evidence>
<evidence type="ECO:0000313" key="7">
    <source>
        <dbReference type="Proteomes" id="UP000253046"/>
    </source>
</evidence>
<dbReference type="PROSITE" id="PS00913">
    <property type="entry name" value="ADH_IRON_1"/>
    <property type="match status" value="1"/>
</dbReference>
<sequence>MTSINFSIPRDITYDENALQRLATLRGRKAVIVTGGSSMKRHGFLARTEQLLNQAGMPCLIIDNVEPNPSLATVQRGAQAMLEFEPDWIVALGGGSAIDAAKVMWCFYEHPHLTLEDILPVGAMPALRNKAKFVAIPSTSGSASEITAFSVITDTESHIKYPVVAADMVPDIAILDPAIPATCPPHITAYSGMDVLTHALEAYVSTAATSFTDPYALEAIRLVFENLETAYLSPDNMQARYHMHNASALAGIAFTNASLGIIHSLAHKLGGEFGVTHGLANAILLPYVIQYNRHWTNKYQQIEKRFGILNLAAAVRDLSRRLNIPDTLRQCDEVDFCEEKFTQVLDRMSSNALADPCTLTNPGNPQVEDMRKLYTVAYYGK</sequence>
<comment type="caution">
    <text evidence="6">The sequence shown here is derived from an EMBL/GenBank/DDBJ whole genome shotgun (WGS) entry which is preliminary data.</text>
</comment>
<dbReference type="FunFam" id="1.20.1090.10:FF:000001">
    <property type="entry name" value="Aldehyde-alcohol dehydrogenase"/>
    <property type="match status" value="1"/>
</dbReference>
<dbReference type="InterPro" id="IPR018211">
    <property type="entry name" value="ADH_Fe_CS"/>
</dbReference>
<evidence type="ECO:0000259" key="4">
    <source>
        <dbReference type="Pfam" id="PF00465"/>
    </source>
</evidence>
<dbReference type="InterPro" id="IPR034802">
    <property type="entry name" value="NADPH_BDH"/>
</dbReference>
<dbReference type="PROSITE" id="PS00060">
    <property type="entry name" value="ADH_IRON_2"/>
    <property type="match status" value="1"/>
</dbReference>
<gene>
    <name evidence="6" type="ORF">DES54_10824</name>
</gene>
<comment type="cofactor">
    <cofactor evidence="1">
        <name>Fe cation</name>
        <dbReference type="ChEBI" id="CHEBI:24875"/>
    </cofactor>
</comment>
<dbReference type="SUPFAM" id="SSF56796">
    <property type="entry name" value="Dehydroquinate synthase-like"/>
    <property type="match status" value="1"/>
</dbReference>
<proteinExistence type="inferred from homology"/>
<dbReference type="OrthoDB" id="9815791at2"/>
<dbReference type="Pfam" id="PF00465">
    <property type="entry name" value="Fe-ADH"/>
    <property type="match status" value="1"/>
</dbReference>
<feature type="domain" description="Alcohol dehydrogenase iron-type/glycerol dehydrogenase GldA" evidence="4">
    <location>
        <begin position="9"/>
        <end position="177"/>
    </location>
</feature>
<feature type="domain" description="Fe-containing alcohol dehydrogenase-like C-terminal" evidence="5">
    <location>
        <begin position="188"/>
        <end position="378"/>
    </location>
</feature>
<protein>
    <submittedName>
        <fullName evidence="6">Alcohol dehydrogenase class IV</fullName>
    </submittedName>
</protein>
<dbReference type="RefSeq" id="WP_113865624.1">
    <property type="nucleotide sequence ID" value="NZ_AGJP01000001.1"/>
</dbReference>
<dbReference type="FunFam" id="3.40.50.1970:FF:000003">
    <property type="entry name" value="Alcohol dehydrogenase, iron-containing"/>
    <property type="match status" value="1"/>
</dbReference>
<evidence type="ECO:0000256" key="2">
    <source>
        <dbReference type="ARBA" id="ARBA00007358"/>
    </source>
</evidence>
<dbReference type="Pfam" id="PF25137">
    <property type="entry name" value="ADH_Fe_C"/>
    <property type="match status" value="1"/>
</dbReference>
<organism evidence="6 7">
    <name type="scientific">Brenneria salicis ATCC 15712 = DSM 30166</name>
    <dbReference type="NCBI Taxonomy" id="714314"/>
    <lineage>
        <taxon>Bacteria</taxon>
        <taxon>Pseudomonadati</taxon>
        <taxon>Pseudomonadota</taxon>
        <taxon>Gammaproteobacteria</taxon>
        <taxon>Enterobacterales</taxon>
        <taxon>Pectobacteriaceae</taxon>
        <taxon>Brenneria</taxon>
    </lineage>
</organism>
<dbReference type="GO" id="GO:0004022">
    <property type="term" value="F:alcohol dehydrogenase (NAD+) activity"/>
    <property type="evidence" value="ECO:0007669"/>
    <property type="project" value="TreeGrafter"/>
</dbReference>
<dbReference type="PANTHER" id="PTHR11496:SF83">
    <property type="entry name" value="HYDROXYACID-OXOACID TRANSHYDROGENASE, MITOCHONDRIAL"/>
    <property type="match status" value="1"/>
</dbReference>
<dbReference type="EMBL" id="QNRY01000008">
    <property type="protein sequence ID" value="RBP64329.1"/>
    <property type="molecule type" value="Genomic_DNA"/>
</dbReference>
<keyword evidence="3" id="KW-0560">Oxidoreductase</keyword>